<reference evidence="1 2" key="1">
    <citation type="submission" date="2019-01" db="EMBL/GenBank/DDBJ databases">
        <title>Draft genome sequences of three monokaryotic isolates of the white-rot basidiomycete fungus Dichomitus squalens.</title>
        <authorList>
            <consortium name="DOE Joint Genome Institute"/>
            <person name="Lopez S.C."/>
            <person name="Andreopoulos B."/>
            <person name="Pangilinan J."/>
            <person name="Lipzen A."/>
            <person name="Riley R."/>
            <person name="Ahrendt S."/>
            <person name="Ng V."/>
            <person name="Barry K."/>
            <person name="Daum C."/>
            <person name="Grigoriev I.V."/>
            <person name="Hilden K.S."/>
            <person name="Makela M.R."/>
            <person name="de Vries R.P."/>
        </authorList>
    </citation>
    <scope>NUCLEOTIDE SEQUENCE [LARGE SCALE GENOMIC DNA]</scope>
    <source>
        <strain evidence="1 2">CBS 464.89</strain>
    </source>
</reference>
<protein>
    <submittedName>
        <fullName evidence="1">Uncharacterized protein</fullName>
    </submittedName>
</protein>
<evidence type="ECO:0000313" key="1">
    <source>
        <dbReference type="EMBL" id="TBU65392.1"/>
    </source>
</evidence>
<dbReference type="Proteomes" id="UP000292082">
    <property type="component" value="Unassembled WGS sequence"/>
</dbReference>
<organism evidence="1 2">
    <name type="scientific">Dichomitus squalens</name>
    <dbReference type="NCBI Taxonomy" id="114155"/>
    <lineage>
        <taxon>Eukaryota</taxon>
        <taxon>Fungi</taxon>
        <taxon>Dikarya</taxon>
        <taxon>Basidiomycota</taxon>
        <taxon>Agaricomycotina</taxon>
        <taxon>Agaricomycetes</taxon>
        <taxon>Polyporales</taxon>
        <taxon>Polyporaceae</taxon>
        <taxon>Dichomitus</taxon>
    </lineage>
</organism>
<dbReference type="AlphaFoldDB" id="A0A4Q9P8U1"/>
<sequence>MSGDLHSHRYRKQDLSHPMNLEFAQRARVDFDFSSPIGRLEKRALAVGQAATQALSGLGPASKSTASTSMLPPLPAALYRSPPCFSPMPINPRSVPTCAPAPRRNPRQRSECTHRAPNKWRHHIPRCHRRHLSTWRCVRGGEQKRAHGEDDACMCICPTRLPQVSTPSMHGARDLHFRTERLDWNRKAP</sequence>
<name>A0A4Q9P8U1_9APHY</name>
<gene>
    <name evidence="1" type="ORF">BD310DRAFT_6547</name>
</gene>
<accession>A0A4Q9P8U1</accession>
<proteinExistence type="predicted"/>
<dbReference type="EMBL" id="ML145084">
    <property type="protein sequence ID" value="TBU65392.1"/>
    <property type="molecule type" value="Genomic_DNA"/>
</dbReference>
<evidence type="ECO:0000313" key="2">
    <source>
        <dbReference type="Proteomes" id="UP000292082"/>
    </source>
</evidence>
<keyword evidence="2" id="KW-1185">Reference proteome</keyword>